<evidence type="ECO:0000256" key="5">
    <source>
        <dbReference type="ARBA" id="ARBA00023136"/>
    </source>
</evidence>
<evidence type="ECO:0000313" key="9">
    <source>
        <dbReference type="Proteomes" id="UP000199334"/>
    </source>
</evidence>
<dbReference type="InterPro" id="IPR029787">
    <property type="entry name" value="Nucleotide_cyclase"/>
</dbReference>
<feature type="transmembrane region" description="Helical" evidence="6">
    <location>
        <begin position="103"/>
        <end position="120"/>
    </location>
</feature>
<dbReference type="CDD" id="cd01949">
    <property type="entry name" value="GGDEF"/>
    <property type="match status" value="1"/>
</dbReference>
<evidence type="ECO:0000256" key="3">
    <source>
        <dbReference type="ARBA" id="ARBA00022692"/>
    </source>
</evidence>
<dbReference type="GO" id="GO:0043709">
    <property type="term" value="P:cell adhesion involved in single-species biofilm formation"/>
    <property type="evidence" value="ECO:0007669"/>
    <property type="project" value="TreeGrafter"/>
</dbReference>
<dbReference type="RefSeq" id="WP_093856595.1">
    <property type="nucleotide sequence ID" value="NZ_BJVZ01000013.1"/>
</dbReference>
<dbReference type="EMBL" id="FNIG01000004">
    <property type="protein sequence ID" value="SDN38824.1"/>
    <property type="molecule type" value="Genomic_DNA"/>
</dbReference>
<accession>A0A1H0AZI6</accession>
<feature type="transmembrane region" description="Helical" evidence="6">
    <location>
        <begin position="34"/>
        <end position="52"/>
    </location>
</feature>
<dbReference type="OrthoDB" id="9759607at2"/>
<feature type="domain" description="GGDEF" evidence="7">
    <location>
        <begin position="226"/>
        <end position="360"/>
    </location>
</feature>
<keyword evidence="4 6" id="KW-1133">Transmembrane helix</keyword>
<dbReference type="SUPFAM" id="SSF55073">
    <property type="entry name" value="Nucleotide cyclase"/>
    <property type="match status" value="1"/>
</dbReference>
<evidence type="ECO:0000256" key="1">
    <source>
        <dbReference type="ARBA" id="ARBA00004651"/>
    </source>
</evidence>
<dbReference type="InterPro" id="IPR050469">
    <property type="entry name" value="Diguanylate_Cyclase"/>
</dbReference>
<dbReference type="GO" id="GO:0052621">
    <property type="term" value="F:diguanylate cyclase activity"/>
    <property type="evidence" value="ECO:0007669"/>
    <property type="project" value="TreeGrafter"/>
</dbReference>
<dbReference type="NCBIfam" id="TIGR00254">
    <property type="entry name" value="GGDEF"/>
    <property type="match status" value="1"/>
</dbReference>
<evidence type="ECO:0000259" key="7">
    <source>
        <dbReference type="PROSITE" id="PS50887"/>
    </source>
</evidence>
<dbReference type="InterPro" id="IPR000160">
    <property type="entry name" value="GGDEF_dom"/>
</dbReference>
<protein>
    <submittedName>
        <fullName evidence="8">Diguanylate cyclase</fullName>
    </submittedName>
</protein>
<dbReference type="GO" id="GO:1902201">
    <property type="term" value="P:negative regulation of bacterial-type flagellum-dependent cell motility"/>
    <property type="evidence" value="ECO:0007669"/>
    <property type="project" value="TreeGrafter"/>
</dbReference>
<dbReference type="InterPro" id="IPR011620">
    <property type="entry name" value="Sig_transdc_His_kinase_LytS_TM"/>
</dbReference>
<evidence type="ECO:0000256" key="4">
    <source>
        <dbReference type="ARBA" id="ARBA00022989"/>
    </source>
</evidence>
<dbReference type="PROSITE" id="PS50887">
    <property type="entry name" value="GGDEF"/>
    <property type="match status" value="1"/>
</dbReference>
<dbReference type="FunFam" id="3.30.70.270:FF:000001">
    <property type="entry name" value="Diguanylate cyclase domain protein"/>
    <property type="match status" value="1"/>
</dbReference>
<dbReference type="STRING" id="237069.SAMN05216498_2150"/>
<keyword evidence="5 6" id="KW-0472">Membrane</keyword>
<dbReference type="Gene3D" id="3.30.70.270">
    <property type="match status" value="1"/>
</dbReference>
<name>A0A1H0AZI6_9BACI</name>
<reference evidence="8 9" key="1">
    <citation type="submission" date="2016-10" db="EMBL/GenBank/DDBJ databases">
        <authorList>
            <person name="de Groot N.N."/>
        </authorList>
    </citation>
    <scope>NUCLEOTIDE SEQUENCE [LARGE SCALE GENOMIC DNA]</scope>
    <source>
        <strain evidence="8 9">CGMCC 1.3442</strain>
    </source>
</reference>
<dbReference type="SMART" id="SM00267">
    <property type="entry name" value="GGDEF"/>
    <property type="match status" value="1"/>
</dbReference>
<evidence type="ECO:0000256" key="6">
    <source>
        <dbReference type="SAM" id="Phobius"/>
    </source>
</evidence>
<dbReference type="PANTHER" id="PTHR45138">
    <property type="entry name" value="REGULATORY COMPONENTS OF SENSORY TRANSDUCTION SYSTEM"/>
    <property type="match status" value="1"/>
</dbReference>
<evidence type="ECO:0000256" key="2">
    <source>
        <dbReference type="ARBA" id="ARBA00022475"/>
    </source>
</evidence>
<evidence type="ECO:0000313" key="8">
    <source>
        <dbReference type="EMBL" id="SDN38824.1"/>
    </source>
</evidence>
<sequence length="362" mass="42017">MIDDLIMNICLLITFIFFWHQLFTTRRLTYESPLWVKFSDGFLAGVLGIILMRYSIYVNDITILDLRHVPIALVAYYGGLIPSLVGAVIITIGRYIIDVNFSSHVALFMMLFIAIGSGFISNYVKAIPWKKWLILLIYGQAMFSIALYIVTPDYSQVLNIAILHIIFTLVGGMLAFYFLRYVRRNSELFLKYREFSRKDPLTDLFNVRTFYYYYENFLKQAKENNQSMVLMLLDIDHFKKINDTYGHMSGDEVLKQLGDLFKHEAGRDAIISRNGGEEFSILYLDKSVKKAEKVAENIRKRVEHTIFKLPHGHSIQLTISIGMAFYDRAMTEDHILFHEADEALYRAKNAGRNNIEIFDQVN</sequence>
<feature type="transmembrane region" description="Helical" evidence="6">
    <location>
        <begin position="73"/>
        <end position="97"/>
    </location>
</feature>
<dbReference type="Pfam" id="PF00990">
    <property type="entry name" value="GGDEF"/>
    <property type="match status" value="1"/>
</dbReference>
<dbReference type="GO" id="GO:0000155">
    <property type="term" value="F:phosphorelay sensor kinase activity"/>
    <property type="evidence" value="ECO:0007669"/>
    <property type="project" value="InterPro"/>
</dbReference>
<dbReference type="InterPro" id="IPR043128">
    <property type="entry name" value="Rev_trsase/Diguanyl_cyclase"/>
</dbReference>
<feature type="transmembrane region" description="Helical" evidence="6">
    <location>
        <begin position="5"/>
        <end position="22"/>
    </location>
</feature>
<dbReference type="GO" id="GO:0005886">
    <property type="term" value="C:plasma membrane"/>
    <property type="evidence" value="ECO:0007669"/>
    <property type="project" value="UniProtKB-SubCell"/>
</dbReference>
<gene>
    <name evidence="8" type="ORF">SAMN05216498_2150</name>
</gene>
<keyword evidence="2" id="KW-1003">Cell membrane</keyword>
<dbReference type="PANTHER" id="PTHR45138:SF9">
    <property type="entry name" value="DIGUANYLATE CYCLASE DGCM-RELATED"/>
    <property type="match status" value="1"/>
</dbReference>
<feature type="transmembrane region" description="Helical" evidence="6">
    <location>
        <begin position="132"/>
        <end position="151"/>
    </location>
</feature>
<keyword evidence="3 6" id="KW-0812">Transmembrane</keyword>
<comment type="subcellular location">
    <subcellularLocation>
        <location evidence="1">Cell membrane</location>
        <topology evidence="1">Multi-pass membrane protein</topology>
    </subcellularLocation>
</comment>
<dbReference type="AlphaFoldDB" id="A0A1H0AZI6"/>
<feature type="transmembrane region" description="Helical" evidence="6">
    <location>
        <begin position="157"/>
        <end position="179"/>
    </location>
</feature>
<proteinExistence type="predicted"/>
<dbReference type="Proteomes" id="UP000199334">
    <property type="component" value="Unassembled WGS sequence"/>
</dbReference>
<organism evidence="8 9">
    <name type="scientific">Tenuibacillus multivorans</name>
    <dbReference type="NCBI Taxonomy" id="237069"/>
    <lineage>
        <taxon>Bacteria</taxon>
        <taxon>Bacillati</taxon>
        <taxon>Bacillota</taxon>
        <taxon>Bacilli</taxon>
        <taxon>Bacillales</taxon>
        <taxon>Bacillaceae</taxon>
        <taxon>Tenuibacillus</taxon>
    </lineage>
</organism>
<dbReference type="Pfam" id="PF07694">
    <property type="entry name" value="5TM-5TMR_LYT"/>
    <property type="match status" value="1"/>
</dbReference>
<dbReference type="GO" id="GO:0071555">
    <property type="term" value="P:cell wall organization"/>
    <property type="evidence" value="ECO:0007669"/>
    <property type="project" value="InterPro"/>
</dbReference>
<keyword evidence="9" id="KW-1185">Reference proteome</keyword>